<comment type="caution">
    <text evidence="2">The sequence shown here is derived from an EMBL/GenBank/DDBJ whole genome shotgun (WGS) entry which is preliminary data.</text>
</comment>
<organism evidence="2 3">
    <name type="scientific">SAR86 cluster bacterium</name>
    <dbReference type="NCBI Taxonomy" id="2030880"/>
    <lineage>
        <taxon>Bacteria</taxon>
        <taxon>Pseudomonadati</taxon>
        <taxon>Pseudomonadota</taxon>
        <taxon>Gammaproteobacteria</taxon>
        <taxon>SAR86 cluster</taxon>
    </lineage>
</organism>
<feature type="signal peptide" evidence="1">
    <location>
        <begin position="1"/>
        <end position="21"/>
    </location>
</feature>
<dbReference type="InterPro" id="IPR011051">
    <property type="entry name" value="RmlC_Cupin_sf"/>
</dbReference>
<reference evidence="3" key="1">
    <citation type="submission" date="2017-08" db="EMBL/GenBank/DDBJ databases">
        <title>A dynamic microbial community with high functional redundancy inhabits the cold, oxic subseafloor aquifer.</title>
        <authorList>
            <person name="Tully B.J."/>
            <person name="Wheat C.G."/>
            <person name="Glazer B.T."/>
            <person name="Huber J.A."/>
        </authorList>
    </citation>
    <scope>NUCLEOTIDE SEQUENCE [LARGE SCALE GENOMIC DNA]</scope>
</reference>
<evidence type="ECO:0008006" key="4">
    <source>
        <dbReference type="Google" id="ProtNLM"/>
    </source>
</evidence>
<protein>
    <recommendedName>
        <fullName evidence="4">Cupin 2 conserved barrel domain-containing protein</fullName>
    </recommendedName>
</protein>
<dbReference type="AlphaFoldDB" id="A0A2A5C9J6"/>
<evidence type="ECO:0000313" key="2">
    <source>
        <dbReference type="EMBL" id="PCJ40148.1"/>
    </source>
</evidence>
<dbReference type="SUPFAM" id="SSF51182">
    <property type="entry name" value="RmlC-like cupins"/>
    <property type="match status" value="1"/>
</dbReference>
<evidence type="ECO:0000313" key="3">
    <source>
        <dbReference type="Proteomes" id="UP000228987"/>
    </source>
</evidence>
<gene>
    <name evidence="2" type="ORF">COA71_11605</name>
</gene>
<proteinExistence type="predicted"/>
<dbReference type="Proteomes" id="UP000228987">
    <property type="component" value="Unassembled WGS sequence"/>
</dbReference>
<name>A0A2A5C9J6_9GAMM</name>
<dbReference type="EMBL" id="NVWI01000010">
    <property type="protein sequence ID" value="PCJ40148.1"/>
    <property type="molecule type" value="Genomic_DNA"/>
</dbReference>
<keyword evidence="1" id="KW-0732">Signal</keyword>
<dbReference type="InterPro" id="IPR014710">
    <property type="entry name" value="RmlC-like_jellyroll"/>
</dbReference>
<evidence type="ECO:0000256" key="1">
    <source>
        <dbReference type="SAM" id="SignalP"/>
    </source>
</evidence>
<feature type="chain" id="PRO_5012314332" description="Cupin 2 conserved barrel domain-containing protein" evidence="1">
    <location>
        <begin position="22"/>
        <end position="226"/>
    </location>
</feature>
<dbReference type="Gene3D" id="2.60.120.10">
    <property type="entry name" value="Jelly Rolls"/>
    <property type="match status" value="1"/>
</dbReference>
<accession>A0A2A5C9J6</accession>
<sequence length="226" mass="25011">MLVAGLILILLCSAFAMNATAQQNAFAGEKIVHVLEEPRHRPVMQEDQFTVFDMQLRPGDASLPHIHNQAILLNRISNPEGPQYGIVEAITDYATETYTHKIENSGTYLWRIIGVIHDGNGEPLNPNDTPTGMTLEPEVEDNWFRAYRIELAPGESTLTQTHSNPTLIVQVTEGLMHVSREDGLTRELAQPADWAYRDVGSSFSITNVGDIPVAVAINEIRIQGAK</sequence>